<accession>A0AAV3ZC67</accession>
<dbReference type="EMBL" id="BLXT01002217">
    <property type="protein sequence ID" value="GFN92002.1"/>
    <property type="molecule type" value="Genomic_DNA"/>
</dbReference>
<sequence length="91" mass="9854">MRISEVTAAEVSVLKGCKTLETKSVTCVPKGCILFITGKGVGVLKRFNRFHLSHLEAEIEDLRLSTALRPRFALTGIAGNDLHRGNSMAGN</sequence>
<dbReference type="Proteomes" id="UP000735302">
    <property type="component" value="Unassembled WGS sequence"/>
</dbReference>
<gene>
    <name evidence="1" type="ORF">PoB_001850800</name>
</gene>
<evidence type="ECO:0000313" key="1">
    <source>
        <dbReference type="EMBL" id="GFN92002.1"/>
    </source>
</evidence>
<name>A0AAV3ZC67_9GAST</name>
<comment type="caution">
    <text evidence="1">The sequence shown here is derived from an EMBL/GenBank/DDBJ whole genome shotgun (WGS) entry which is preliminary data.</text>
</comment>
<organism evidence="1 2">
    <name type="scientific">Plakobranchus ocellatus</name>
    <dbReference type="NCBI Taxonomy" id="259542"/>
    <lineage>
        <taxon>Eukaryota</taxon>
        <taxon>Metazoa</taxon>
        <taxon>Spiralia</taxon>
        <taxon>Lophotrochozoa</taxon>
        <taxon>Mollusca</taxon>
        <taxon>Gastropoda</taxon>
        <taxon>Heterobranchia</taxon>
        <taxon>Euthyneura</taxon>
        <taxon>Panpulmonata</taxon>
        <taxon>Sacoglossa</taxon>
        <taxon>Placobranchoidea</taxon>
        <taxon>Plakobranchidae</taxon>
        <taxon>Plakobranchus</taxon>
    </lineage>
</organism>
<reference evidence="1 2" key="1">
    <citation type="journal article" date="2021" name="Elife">
        <title>Chloroplast acquisition without the gene transfer in kleptoplastic sea slugs, Plakobranchus ocellatus.</title>
        <authorList>
            <person name="Maeda T."/>
            <person name="Takahashi S."/>
            <person name="Yoshida T."/>
            <person name="Shimamura S."/>
            <person name="Takaki Y."/>
            <person name="Nagai Y."/>
            <person name="Toyoda A."/>
            <person name="Suzuki Y."/>
            <person name="Arimoto A."/>
            <person name="Ishii H."/>
            <person name="Satoh N."/>
            <person name="Nishiyama T."/>
            <person name="Hasebe M."/>
            <person name="Maruyama T."/>
            <person name="Minagawa J."/>
            <person name="Obokata J."/>
            <person name="Shigenobu S."/>
        </authorList>
    </citation>
    <scope>NUCLEOTIDE SEQUENCE [LARGE SCALE GENOMIC DNA]</scope>
</reference>
<keyword evidence="2" id="KW-1185">Reference proteome</keyword>
<evidence type="ECO:0000313" key="2">
    <source>
        <dbReference type="Proteomes" id="UP000735302"/>
    </source>
</evidence>
<proteinExistence type="predicted"/>
<dbReference type="AlphaFoldDB" id="A0AAV3ZC67"/>
<protein>
    <submittedName>
        <fullName evidence="1">Uncharacterized protein</fullName>
    </submittedName>
</protein>